<dbReference type="InterPro" id="IPR016039">
    <property type="entry name" value="Thiolase-like"/>
</dbReference>
<evidence type="ECO:0000259" key="6">
    <source>
        <dbReference type="Pfam" id="PF00108"/>
    </source>
</evidence>
<keyword evidence="2 5" id="KW-0808">Transferase</keyword>
<evidence type="ECO:0000256" key="5">
    <source>
        <dbReference type="RuleBase" id="RU003557"/>
    </source>
</evidence>
<dbReference type="PROSITE" id="PS00737">
    <property type="entry name" value="THIOLASE_2"/>
    <property type="match status" value="1"/>
</dbReference>
<dbReference type="RefSeq" id="WP_053234335.1">
    <property type="nucleotide sequence ID" value="NZ_CP011125.1"/>
</dbReference>
<dbReference type="InterPro" id="IPR020617">
    <property type="entry name" value="Thiolase_C"/>
</dbReference>
<feature type="active site" description="Proton acceptor" evidence="4">
    <location>
        <position position="381"/>
    </location>
</feature>
<feature type="domain" description="Thiolase N-terminal" evidence="6">
    <location>
        <begin position="6"/>
        <end position="263"/>
    </location>
</feature>
<dbReference type="FunFam" id="3.40.47.10:FF:000007">
    <property type="entry name" value="acetyl-CoA acetyltransferase, mitochondrial"/>
    <property type="match status" value="1"/>
</dbReference>
<dbReference type="STRING" id="927083.DB32_004176"/>
<name>A0A0F6W4F2_9BACT</name>
<evidence type="ECO:0000313" key="9">
    <source>
        <dbReference type="Proteomes" id="UP000034883"/>
    </source>
</evidence>
<dbReference type="AlphaFoldDB" id="A0A0F6W4F2"/>
<reference evidence="8 9" key="1">
    <citation type="submission" date="2015-03" db="EMBL/GenBank/DDBJ databases">
        <title>Genome assembly of Sandaracinus amylolyticus DSM 53668.</title>
        <authorList>
            <person name="Sharma G."/>
            <person name="Subramanian S."/>
        </authorList>
    </citation>
    <scope>NUCLEOTIDE SEQUENCE [LARGE SCALE GENOMIC DNA]</scope>
    <source>
        <strain evidence="8 9">DSM 53668</strain>
    </source>
</reference>
<dbReference type="NCBIfam" id="TIGR01930">
    <property type="entry name" value="AcCoA-C-Actrans"/>
    <property type="match status" value="1"/>
</dbReference>
<feature type="active site" description="Proton acceptor" evidence="4">
    <location>
        <position position="351"/>
    </location>
</feature>
<keyword evidence="9" id="KW-1185">Reference proteome</keyword>
<dbReference type="InterPro" id="IPR020610">
    <property type="entry name" value="Thiolase_AS"/>
</dbReference>
<dbReference type="InterPro" id="IPR002155">
    <property type="entry name" value="Thiolase"/>
</dbReference>
<proteinExistence type="inferred from homology"/>
<evidence type="ECO:0000256" key="1">
    <source>
        <dbReference type="ARBA" id="ARBA00010982"/>
    </source>
</evidence>
<feature type="active site" description="Acyl-thioester intermediate" evidence="4">
    <location>
        <position position="90"/>
    </location>
</feature>
<dbReference type="InterPro" id="IPR020616">
    <property type="entry name" value="Thiolase_N"/>
</dbReference>
<evidence type="ECO:0000256" key="2">
    <source>
        <dbReference type="ARBA" id="ARBA00022679"/>
    </source>
</evidence>
<protein>
    <submittedName>
        <fullName evidence="8">3-ketoacyl-CoA thiolase</fullName>
    </submittedName>
</protein>
<dbReference type="PANTHER" id="PTHR18919">
    <property type="entry name" value="ACETYL-COA C-ACYLTRANSFERASE"/>
    <property type="match status" value="1"/>
</dbReference>
<evidence type="ECO:0000256" key="3">
    <source>
        <dbReference type="ARBA" id="ARBA00023315"/>
    </source>
</evidence>
<accession>A0A0F6W4F2</accession>
<comment type="similarity">
    <text evidence="1 5">Belongs to the thiolase-like superfamily. Thiolase family.</text>
</comment>
<dbReference type="SUPFAM" id="SSF53901">
    <property type="entry name" value="Thiolase-like"/>
    <property type="match status" value="2"/>
</dbReference>
<dbReference type="GO" id="GO:0003988">
    <property type="term" value="F:acetyl-CoA C-acyltransferase activity"/>
    <property type="evidence" value="ECO:0007669"/>
    <property type="project" value="UniProtKB-ARBA"/>
</dbReference>
<sequence>MSKREVFIVAAARTPIGSFQGALAEVPAVRLGATAISAALARSGLSADDVQETYMGNVLTAGEGQAPARQAARFAGIPDRVPATTVGKVCGSGLQAVILGTKSILLGDADVVVAGGMESMSQAPYLLPQARGGFRMGNGQVVDSMIHDGLWDPYKNFHMGVAGELCVKENGFTRKEQDDFAMQSYQRALSAMEKGEFAAEIAEVRIEGKKGDAVVVKEDEEPRRAKLDKMGSLKPAFDPKEGTITAANASKINDGASAVILASGETVKKKGLTPIARVVGYGAHAQAPEWFTTAPVGAIENALARTGLAVGDVDLFEVNEAFAVVAMVTAKKAGIDPAKMNVRGGAVALGHPIGASGARVLTTLVHAMKDRSAKRGLATLCIGGGEAVAVIVERV</sequence>
<dbReference type="PIRSF" id="PIRSF000429">
    <property type="entry name" value="Ac-CoA_Ac_transf"/>
    <property type="match status" value="1"/>
</dbReference>
<evidence type="ECO:0000259" key="7">
    <source>
        <dbReference type="Pfam" id="PF02803"/>
    </source>
</evidence>
<dbReference type="KEGG" id="samy:DB32_004176"/>
<dbReference type="Pfam" id="PF02803">
    <property type="entry name" value="Thiolase_C"/>
    <property type="match status" value="1"/>
</dbReference>
<feature type="domain" description="Thiolase C-terminal" evidence="7">
    <location>
        <begin position="272"/>
        <end position="394"/>
    </location>
</feature>
<keyword evidence="3 5" id="KW-0012">Acyltransferase</keyword>
<dbReference type="PROSITE" id="PS00099">
    <property type="entry name" value="THIOLASE_3"/>
    <property type="match status" value="1"/>
</dbReference>
<dbReference type="EMBL" id="CP011125">
    <property type="protein sequence ID" value="AKF07027.1"/>
    <property type="molecule type" value="Genomic_DNA"/>
</dbReference>
<evidence type="ECO:0000313" key="8">
    <source>
        <dbReference type="EMBL" id="AKF07027.1"/>
    </source>
</evidence>
<gene>
    <name evidence="8" type="ORF">DB32_004176</name>
</gene>
<dbReference type="Pfam" id="PF00108">
    <property type="entry name" value="Thiolase_N"/>
    <property type="match status" value="1"/>
</dbReference>
<dbReference type="InterPro" id="IPR020613">
    <property type="entry name" value="Thiolase_CS"/>
</dbReference>
<organism evidence="8 9">
    <name type="scientific">Sandaracinus amylolyticus</name>
    <dbReference type="NCBI Taxonomy" id="927083"/>
    <lineage>
        <taxon>Bacteria</taxon>
        <taxon>Pseudomonadati</taxon>
        <taxon>Myxococcota</taxon>
        <taxon>Polyangia</taxon>
        <taxon>Polyangiales</taxon>
        <taxon>Sandaracinaceae</taxon>
        <taxon>Sandaracinus</taxon>
    </lineage>
</organism>
<evidence type="ECO:0000256" key="4">
    <source>
        <dbReference type="PIRSR" id="PIRSR000429-1"/>
    </source>
</evidence>
<dbReference type="Proteomes" id="UP000034883">
    <property type="component" value="Chromosome"/>
</dbReference>
<dbReference type="Gene3D" id="3.40.47.10">
    <property type="match status" value="1"/>
</dbReference>
<dbReference type="PANTHER" id="PTHR18919:SF138">
    <property type="entry name" value="ACETYL-COA C-ACETYLTRANSFERASE"/>
    <property type="match status" value="1"/>
</dbReference>
<dbReference type="CDD" id="cd00751">
    <property type="entry name" value="thiolase"/>
    <property type="match status" value="1"/>
</dbReference>
<dbReference type="OrthoDB" id="4565318at2"/>